<gene>
    <name evidence="2" type="ORF">V5799_002906</name>
</gene>
<comment type="caution">
    <text evidence="2">The sequence shown here is derived from an EMBL/GenBank/DDBJ whole genome shotgun (WGS) entry which is preliminary data.</text>
</comment>
<keyword evidence="3" id="KW-1185">Reference proteome</keyword>
<sequence length="153" mass="16852">MFISSSRSNSVKQLSASETDGGAPHYKGKLLQGNSARSVRDFGAFALDDQRCPLDSHATNSQGNRQRKTHGRRFPPAGRSTEAKRSFAHCHPTGMIQAVTASYLSGFVEKKFSFPLCPAHRGVARAGFVVSSETLRVQLPSRWRPRRRPTKAP</sequence>
<evidence type="ECO:0000313" key="2">
    <source>
        <dbReference type="EMBL" id="KAK8759464.1"/>
    </source>
</evidence>
<evidence type="ECO:0000256" key="1">
    <source>
        <dbReference type="SAM" id="MobiDB-lite"/>
    </source>
</evidence>
<dbReference type="Proteomes" id="UP001321473">
    <property type="component" value="Unassembled WGS sequence"/>
</dbReference>
<feature type="region of interest" description="Disordered" evidence="1">
    <location>
        <begin position="53"/>
        <end position="85"/>
    </location>
</feature>
<accession>A0AAQ4DAH4</accession>
<evidence type="ECO:0000313" key="3">
    <source>
        <dbReference type="Proteomes" id="UP001321473"/>
    </source>
</evidence>
<organism evidence="2 3">
    <name type="scientific">Amblyomma americanum</name>
    <name type="common">Lone star tick</name>
    <dbReference type="NCBI Taxonomy" id="6943"/>
    <lineage>
        <taxon>Eukaryota</taxon>
        <taxon>Metazoa</taxon>
        <taxon>Ecdysozoa</taxon>
        <taxon>Arthropoda</taxon>
        <taxon>Chelicerata</taxon>
        <taxon>Arachnida</taxon>
        <taxon>Acari</taxon>
        <taxon>Parasitiformes</taxon>
        <taxon>Ixodida</taxon>
        <taxon>Ixodoidea</taxon>
        <taxon>Ixodidae</taxon>
        <taxon>Amblyomminae</taxon>
        <taxon>Amblyomma</taxon>
    </lineage>
</organism>
<feature type="compositionally biased region" description="Polar residues" evidence="1">
    <location>
        <begin position="1"/>
        <end position="18"/>
    </location>
</feature>
<dbReference type="EMBL" id="JARKHS020033023">
    <property type="protein sequence ID" value="KAK8759464.1"/>
    <property type="molecule type" value="Genomic_DNA"/>
</dbReference>
<proteinExistence type="predicted"/>
<reference evidence="2 3" key="1">
    <citation type="journal article" date="2023" name="Arcadia Sci">
        <title>De novo assembly of a long-read Amblyomma americanum tick genome.</title>
        <authorList>
            <person name="Chou S."/>
            <person name="Poskanzer K.E."/>
            <person name="Rollins M."/>
            <person name="Thuy-Boun P.S."/>
        </authorList>
    </citation>
    <scope>NUCLEOTIDE SEQUENCE [LARGE SCALE GENOMIC DNA]</scope>
    <source>
        <strain evidence="2">F_SG_1</strain>
        <tissue evidence="2">Salivary glands</tissue>
    </source>
</reference>
<name>A0AAQ4DAH4_AMBAM</name>
<feature type="region of interest" description="Disordered" evidence="1">
    <location>
        <begin position="1"/>
        <end position="32"/>
    </location>
</feature>
<protein>
    <submittedName>
        <fullName evidence="2">Uncharacterized protein</fullName>
    </submittedName>
</protein>
<dbReference type="AlphaFoldDB" id="A0AAQ4DAH4"/>